<evidence type="ECO:0000256" key="6">
    <source>
        <dbReference type="ARBA" id="ARBA00022847"/>
    </source>
</evidence>
<keyword evidence="2" id="KW-0813">Transport</keyword>
<evidence type="ECO:0000256" key="8">
    <source>
        <dbReference type="ARBA" id="ARBA00023054"/>
    </source>
</evidence>
<dbReference type="Proteomes" id="UP000001188">
    <property type="component" value="Chromosome"/>
</dbReference>
<evidence type="ECO:0000256" key="9">
    <source>
        <dbReference type="ARBA" id="ARBA00023136"/>
    </source>
</evidence>
<dbReference type="GO" id="GO:0015293">
    <property type="term" value="F:symporter activity"/>
    <property type="evidence" value="ECO:0007669"/>
    <property type="project" value="UniProtKB-KW"/>
</dbReference>
<dbReference type="Pfam" id="PF00083">
    <property type="entry name" value="Sugar_tr"/>
    <property type="match status" value="1"/>
</dbReference>
<keyword evidence="8" id="KW-0175">Coiled coil</keyword>
<evidence type="ECO:0000313" key="12">
    <source>
        <dbReference type="EMBL" id="CAP49421.1"/>
    </source>
</evidence>
<feature type="transmembrane region" description="Helical" evidence="10">
    <location>
        <begin position="72"/>
        <end position="96"/>
    </location>
</feature>
<reference evidence="12 13" key="1">
    <citation type="journal article" date="2008" name="J. Biotechnol.">
        <title>The genome of Xanthomonas campestris pv. campestris B100 and its use for the reconstruction of metabolic pathways involved in xanthan biosynthesis.</title>
        <authorList>
            <person name="Vorholter F.J."/>
            <person name="Schneiker S."/>
            <person name="Goesmann A."/>
            <person name="Krause L."/>
            <person name="Bekel T."/>
            <person name="Kaiser O."/>
            <person name="Linke B."/>
            <person name="Patschkowski T."/>
            <person name="Ruckert C."/>
            <person name="Schmid J."/>
            <person name="Sidhu V.K."/>
            <person name="Sieber V."/>
            <person name="Tauch A."/>
            <person name="Watt S.A."/>
            <person name="Weisshaar B."/>
            <person name="Becker A."/>
            <person name="Niehaus K."/>
            <person name="Puhler A."/>
        </authorList>
    </citation>
    <scope>NUCLEOTIDE SEQUENCE [LARGE SCALE GENOMIC DNA]</scope>
    <source>
        <strain evidence="12 13">B100</strain>
    </source>
</reference>
<feature type="transmembrane region" description="Helical" evidence="10">
    <location>
        <begin position="208"/>
        <end position="227"/>
    </location>
</feature>
<accession>B0RLQ2</accession>
<evidence type="ECO:0000313" key="13">
    <source>
        <dbReference type="Proteomes" id="UP000001188"/>
    </source>
</evidence>
<feature type="transmembrane region" description="Helical" evidence="10">
    <location>
        <begin position="333"/>
        <end position="352"/>
    </location>
</feature>
<feature type="transmembrane region" description="Helical" evidence="10">
    <location>
        <begin position="358"/>
        <end position="378"/>
    </location>
</feature>
<feature type="domain" description="Major facilitator superfamily (MFS) profile" evidence="11">
    <location>
        <begin position="36"/>
        <end position="450"/>
    </location>
</feature>
<dbReference type="EMBL" id="AM920689">
    <property type="protein sequence ID" value="CAP49421.1"/>
    <property type="molecule type" value="Genomic_DNA"/>
</dbReference>
<dbReference type="InterPro" id="IPR005829">
    <property type="entry name" value="Sugar_transporter_CS"/>
</dbReference>
<dbReference type="SUPFAM" id="SSF103473">
    <property type="entry name" value="MFS general substrate transporter"/>
    <property type="match status" value="1"/>
</dbReference>
<dbReference type="InterPro" id="IPR005828">
    <property type="entry name" value="MFS_sugar_transport-like"/>
</dbReference>
<dbReference type="CDD" id="cd17366">
    <property type="entry name" value="MFS_ProP"/>
    <property type="match status" value="1"/>
</dbReference>
<dbReference type="PANTHER" id="PTHR43528">
    <property type="entry name" value="ALPHA-KETOGLUTARATE PERMEASE"/>
    <property type="match status" value="1"/>
</dbReference>
<evidence type="ECO:0000256" key="4">
    <source>
        <dbReference type="ARBA" id="ARBA00022519"/>
    </source>
</evidence>
<keyword evidence="6" id="KW-0769">Symport</keyword>
<dbReference type="PANTHER" id="PTHR43528:SF5">
    <property type="entry name" value="PROLINE_BETAINE TRANSPORTER"/>
    <property type="match status" value="1"/>
</dbReference>
<evidence type="ECO:0000259" key="11">
    <source>
        <dbReference type="PROSITE" id="PS50850"/>
    </source>
</evidence>
<feature type="transmembrane region" description="Helical" evidence="10">
    <location>
        <begin position="108"/>
        <end position="126"/>
    </location>
</feature>
<feature type="transmembrane region" description="Helical" evidence="10">
    <location>
        <begin position="267"/>
        <end position="284"/>
    </location>
</feature>
<dbReference type="InterPro" id="IPR020846">
    <property type="entry name" value="MFS_dom"/>
</dbReference>
<dbReference type="FunFam" id="1.20.1250.20:FF:000051">
    <property type="entry name" value="Proline/glycine betaine transporter"/>
    <property type="match status" value="1"/>
</dbReference>
<dbReference type="PROSITE" id="PS50850">
    <property type="entry name" value="MFS"/>
    <property type="match status" value="1"/>
</dbReference>
<dbReference type="InterPro" id="IPR051084">
    <property type="entry name" value="H+-coupled_symporters"/>
</dbReference>
<evidence type="ECO:0000256" key="1">
    <source>
        <dbReference type="ARBA" id="ARBA00004429"/>
    </source>
</evidence>
<keyword evidence="5 10" id="KW-0812">Transmembrane</keyword>
<proteinExistence type="predicted"/>
<dbReference type="Gene3D" id="1.20.1250.20">
    <property type="entry name" value="MFS general substrate transporter like domains"/>
    <property type="match status" value="2"/>
</dbReference>
<feature type="transmembrane region" description="Helical" evidence="10">
    <location>
        <begin position="177"/>
        <end position="196"/>
    </location>
</feature>
<dbReference type="AlphaFoldDB" id="B0RLQ2"/>
<feature type="transmembrane region" description="Helical" evidence="10">
    <location>
        <begin position="390"/>
        <end position="408"/>
    </location>
</feature>
<feature type="transmembrane region" description="Helical" evidence="10">
    <location>
        <begin position="48"/>
        <end position="66"/>
    </location>
</feature>
<keyword evidence="3" id="KW-1003">Cell membrane</keyword>
<dbReference type="GO" id="GO:0005886">
    <property type="term" value="C:plasma membrane"/>
    <property type="evidence" value="ECO:0007669"/>
    <property type="project" value="UniProtKB-SubCell"/>
</dbReference>
<evidence type="ECO:0000256" key="3">
    <source>
        <dbReference type="ARBA" id="ARBA00022475"/>
    </source>
</evidence>
<keyword evidence="4" id="KW-0997">Cell inner membrane</keyword>
<gene>
    <name evidence="12" type="primary">proP1</name>
    <name evidence="12" type="ORF">XCCB100_0091</name>
</gene>
<keyword evidence="7 10" id="KW-1133">Transmembrane helix</keyword>
<feature type="transmembrane region" description="Helical" evidence="10">
    <location>
        <begin position="428"/>
        <end position="445"/>
    </location>
</feature>
<dbReference type="FunFam" id="1.20.1250.20:FF:000001">
    <property type="entry name" value="Dicarboxylate MFS transporter"/>
    <property type="match status" value="1"/>
</dbReference>
<evidence type="ECO:0000256" key="5">
    <source>
        <dbReference type="ARBA" id="ARBA00022692"/>
    </source>
</evidence>
<organism evidence="12 13">
    <name type="scientific">Xanthomonas campestris pv. campestris (strain B100)</name>
    <dbReference type="NCBI Taxonomy" id="509169"/>
    <lineage>
        <taxon>Bacteria</taxon>
        <taxon>Pseudomonadati</taxon>
        <taxon>Pseudomonadota</taxon>
        <taxon>Gammaproteobacteria</taxon>
        <taxon>Lysobacterales</taxon>
        <taxon>Lysobacteraceae</taxon>
        <taxon>Xanthomonas</taxon>
    </lineage>
</organism>
<dbReference type="PROSITE" id="PS00217">
    <property type="entry name" value="SUGAR_TRANSPORT_2"/>
    <property type="match status" value="1"/>
</dbReference>
<dbReference type="NCBIfam" id="NF007927">
    <property type="entry name" value="PRK10642.1"/>
    <property type="match status" value="1"/>
</dbReference>
<name>B0RLQ2_XANCB</name>
<evidence type="ECO:0000256" key="10">
    <source>
        <dbReference type="SAM" id="Phobius"/>
    </source>
</evidence>
<dbReference type="HOGENOM" id="CLU_001265_39_0_6"/>
<feature type="transmembrane region" description="Helical" evidence="10">
    <location>
        <begin position="304"/>
        <end position="321"/>
    </location>
</feature>
<evidence type="ECO:0000256" key="2">
    <source>
        <dbReference type="ARBA" id="ARBA00022448"/>
    </source>
</evidence>
<comment type="subcellular location">
    <subcellularLocation>
        <location evidence="1">Cell inner membrane</location>
        <topology evidence="1">Multi-pass membrane protein</topology>
    </subcellularLocation>
</comment>
<keyword evidence="9 10" id="KW-0472">Membrane</keyword>
<protein>
    <submittedName>
        <fullName evidence="12">Osmo-regulated MFS family proline/glycine-betaine</fullName>
    </submittedName>
</protein>
<dbReference type="KEGG" id="xca:xcc-b100_0091"/>
<dbReference type="InterPro" id="IPR036259">
    <property type="entry name" value="MFS_trans_sf"/>
</dbReference>
<sequence>MHDTRAIRSHFGWFKRRRQLQLDEVTVVDRGMLRKAVGAAALGNAMEWFDFGVYGYLAVTLGQVFFPSSNPTAQLIATFATFTVAFLVRPIGGMVFGPLGDRYGRQKVLAATMILMALGTFSIGLIPSYAQIGLWAPALLLLARLLQGFSTGGEYGGAATFIAEYATDRNRGLMGSWLEFGTLGGYIAGAATVTALHMALSQAQMLDWGWRVPFLVAGPLGLLGLYMRMKLEETPAFRAYTEQSEQRERETTGQGLMTLLRLHWPQLLKCVGLVLVFNVTDYMLLTYMPSYLSVTMGYAESKGLLLIILVMLVMMPLNVVGGMFTDKLGRRPMIIGACAALFALAIPCLLLIGSGLDVLIFTGLMLLGLALVCFTSSMPSTLPALFYTPVRYSALSIAFNVSVSLFGGTTPLVTAWLVERTGDPLVPAYYLMGAAAIGLVTMLFVRETAGLPLRGSPPAVASDAEARALLQGDSPVTVDAQLPLSGTPSIGQPRPA</sequence>
<evidence type="ECO:0000256" key="7">
    <source>
        <dbReference type="ARBA" id="ARBA00022989"/>
    </source>
</evidence>